<feature type="compositionally biased region" description="Low complexity" evidence="1">
    <location>
        <begin position="112"/>
        <end position="121"/>
    </location>
</feature>
<feature type="compositionally biased region" description="Low complexity" evidence="1">
    <location>
        <begin position="26"/>
        <end position="39"/>
    </location>
</feature>
<comment type="caution">
    <text evidence="2">The sequence shown here is derived from an EMBL/GenBank/DDBJ whole genome shotgun (WGS) entry which is preliminary data.</text>
</comment>
<organism evidence="2">
    <name type="scientific">Tanacetum cinerariifolium</name>
    <name type="common">Dalmatian daisy</name>
    <name type="synonym">Chrysanthemum cinerariifolium</name>
    <dbReference type="NCBI Taxonomy" id="118510"/>
    <lineage>
        <taxon>Eukaryota</taxon>
        <taxon>Viridiplantae</taxon>
        <taxon>Streptophyta</taxon>
        <taxon>Embryophyta</taxon>
        <taxon>Tracheophyta</taxon>
        <taxon>Spermatophyta</taxon>
        <taxon>Magnoliopsida</taxon>
        <taxon>eudicotyledons</taxon>
        <taxon>Gunneridae</taxon>
        <taxon>Pentapetalae</taxon>
        <taxon>asterids</taxon>
        <taxon>campanulids</taxon>
        <taxon>Asterales</taxon>
        <taxon>Asteraceae</taxon>
        <taxon>Asteroideae</taxon>
        <taxon>Anthemideae</taxon>
        <taxon>Anthemidinae</taxon>
        <taxon>Tanacetum</taxon>
    </lineage>
</organism>
<dbReference type="AlphaFoldDB" id="A0A699UVD7"/>
<name>A0A699UVD7_TANCI</name>
<gene>
    <name evidence="2" type="ORF">Tci_897287</name>
</gene>
<protein>
    <submittedName>
        <fullName evidence="2">Uncharacterized protein</fullName>
    </submittedName>
</protein>
<feature type="compositionally biased region" description="Basic residues" evidence="1">
    <location>
        <begin position="123"/>
        <end position="132"/>
    </location>
</feature>
<evidence type="ECO:0000256" key="1">
    <source>
        <dbReference type="SAM" id="MobiDB-lite"/>
    </source>
</evidence>
<feature type="region of interest" description="Disordered" evidence="1">
    <location>
        <begin position="1"/>
        <end position="132"/>
    </location>
</feature>
<evidence type="ECO:0000313" key="2">
    <source>
        <dbReference type="EMBL" id="GFD25318.1"/>
    </source>
</evidence>
<proteinExistence type="predicted"/>
<dbReference type="EMBL" id="BKCJ011359755">
    <property type="protein sequence ID" value="GFD25318.1"/>
    <property type="molecule type" value="Genomic_DNA"/>
</dbReference>
<accession>A0A699UVD7</accession>
<reference evidence="2" key="1">
    <citation type="journal article" date="2019" name="Sci. Rep.">
        <title>Draft genome of Tanacetum cinerariifolium, the natural source of mosquito coil.</title>
        <authorList>
            <person name="Yamashiro T."/>
            <person name="Shiraishi A."/>
            <person name="Satake H."/>
            <person name="Nakayama K."/>
        </authorList>
    </citation>
    <scope>NUCLEOTIDE SEQUENCE</scope>
</reference>
<feature type="non-terminal residue" evidence="2">
    <location>
        <position position="1"/>
    </location>
</feature>
<feature type="non-terminal residue" evidence="2">
    <location>
        <position position="132"/>
    </location>
</feature>
<sequence length="132" mass="13639">RGHRRCGRPCRAVGGAAGVTGRCPGRRPGACQRAPARPAGAGGGPLGRQPRARRGRSAAAHIHPQKAPALAARPAPPLRRGRDPGQRPAGLARYRAGWLSAQRAGGARTVPAERAAPAAARHPPPRRPRGRG</sequence>